<dbReference type="SMART" id="SM00671">
    <property type="entry name" value="SEL1"/>
    <property type="match status" value="2"/>
</dbReference>
<dbReference type="EMBL" id="HBEO01002491">
    <property type="protein sequence ID" value="CAD8468214.1"/>
    <property type="molecule type" value="Transcribed_RNA"/>
</dbReference>
<reference evidence="3" key="1">
    <citation type="submission" date="2021-01" db="EMBL/GenBank/DDBJ databases">
        <authorList>
            <person name="Corre E."/>
            <person name="Pelletier E."/>
            <person name="Niang G."/>
            <person name="Scheremetjew M."/>
            <person name="Finn R."/>
            <person name="Kale V."/>
            <person name="Holt S."/>
            <person name="Cochrane G."/>
            <person name="Meng A."/>
            <person name="Brown T."/>
            <person name="Cohen L."/>
        </authorList>
    </citation>
    <scope>NUCLEOTIDE SEQUENCE</scope>
    <source>
        <strain evidence="3">CCMP325</strain>
    </source>
</reference>
<dbReference type="InterPro" id="IPR006597">
    <property type="entry name" value="Sel1-like"/>
</dbReference>
<keyword evidence="2" id="KW-0677">Repeat</keyword>
<dbReference type="InterPro" id="IPR040239">
    <property type="entry name" value="HcpB-like"/>
</dbReference>
<evidence type="ECO:0000256" key="1">
    <source>
        <dbReference type="ARBA" id="ARBA00008486"/>
    </source>
</evidence>
<evidence type="ECO:0000256" key="2">
    <source>
        <dbReference type="ARBA" id="ARBA00022737"/>
    </source>
</evidence>
<protein>
    <recommendedName>
        <fullName evidence="4">Beta-lactamase</fullName>
    </recommendedName>
</protein>
<proteinExistence type="inferred from homology"/>
<evidence type="ECO:0008006" key="4">
    <source>
        <dbReference type="Google" id="ProtNLM"/>
    </source>
</evidence>
<dbReference type="SUPFAM" id="SSF81901">
    <property type="entry name" value="HCP-like"/>
    <property type="match status" value="1"/>
</dbReference>
<dbReference type="PANTHER" id="PTHR13891">
    <property type="entry name" value="CYTOCHROME C OXIDASE ASSEMBLY FACTOR 7"/>
    <property type="match status" value="1"/>
</dbReference>
<organism evidence="3">
    <name type="scientific">Hanusia phi</name>
    <dbReference type="NCBI Taxonomy" id="3032"/>
    <lineage>
        <taxon>Eukaryota</taxon>
        <taxon>Cryptophyceae</taxon>
        <taxon>Pyrenomonadales</taxon>
        <taxon>Geminigeraceae</taxon>
        <taxon>Hanusia</taxon>
    </lineage>
</organism>
<comment type="similarity">
    <text evidence="1">Belongs to the hcp beta-lactamase family.</text>
</comment>
<gene>
    <name evidence="3" type="ORF">HPHI1048_LOCUS1792</name>
</gene>
<sequence length="221" mass="24091">MEDESARSVFELTQEQLLQLRRACEQGQAQACSAFGAGLTADDSVKGKRIAKFLKKGCMLGDPNGCFALAGLQIERRVPGNEEAAFQNTLTSCRMGLAEGCCQTGLMLFSGLGTKQNMQSGLGVLMQTCEKGNHGKSCFETARIIASLADAGAVDKEKINATEKIREYLRKACDFKYQEGCASLQEFEKQFPPTSEAVKEVDRMLEAERGEARGHEAKSQE</sequence>
<evidence type="ECO:0000313" key="3">
    <source>
        <dbReference type="EMBL" id="CAD8468214.1"/>
    </source>
</evidence>
<name>A0A7S0HBY5_9CRYP</name>
<accession>A0A7S0HBY5</accession>
<dbReference type="InterPro" id="IPR011990">
    <property type="entry name" value="TPR-like_helical_dom_sf"/>
</dbReference>
<dbReference type="AlphaFoldDB" id="A0A7S0HBY5"/>
<dbReference type="Gene3D" id="1.25.40.10">
    <property type="entry name" value="Tetratricopeptide repeat domain"/>
    <property type="match status" value="1"/>
</dbReference>
<dbReference type="PANTHER" id="PTHR13891:SF1">
    <property type="entry name" value="CYTOCHROME C OXIDASE ASSEMBLY FACTOR 7"/>
    <property type="match status" value="1"/>
</dbReference>